<keyword evidence="1" id="KW-0812">Transmembrane</keyword>
<keyword evidence="1" id="KW-0472">Membrane</keyword>
<keyword evidence="1" id="KW-1133">Transmembrane helix</keyword>
<dbReference type="OrthoDB" id="372296at2157"/>
<name>A0A7D5P5K4_9EURY</name>
<evidence type="ECO:0000313" key="4">
    <source>
        <dbReference type="Proteomes" id="UP000509346"/>
    </source>
</evidence>
<dbReference type="SUPFAM" id="SSF52317">
    <property type="entry name" value="Class I glutamine amidotransferase-like"/>
    <property type="match status" value="1"/>
</dbReference>
<keyword evidence="4" id="KW-1185">Reference proteome</keyword>
<dbReference type="EMBL" id="CP058909">
    <property type="protein sequence ID" value="QLH81346.1"/>
    <property type="molecule type" value="Genomic_DNA"/>
</dbReference>
<sequence length="364" mass="39360">MRAPWERVSYPRALLVTLAAVLAIALLYGGLTSTTAFGAYNSAWDGASELRDLSNSQNAETALLQNTTTYADHSPNGSVAFVLSPDTEYTPREADRVERFVRRGGTLVVAEDFDAQSNALLDSIGAEARFDGALLRDERNHDTAPTLPLAENLTDHPYTATVDRLTLNRGTPVEPGNATVVATTSNYSYLDANLNSQLDDAETMQKYPVAAVESLGAGDVVAIGDPSIFINAMLQRPGNQAFASALVAAHDTTLVDVSHLDALPPLVRAQFALRSAPLLQITVGFGLVLLVTYLSEAAALTRNVRRRLTPDGRNPALDAPVDPETDREAVAAWVRERHPDWDAGRVRRVTDRVMARTSEGQHDD</sequence>
<dbReference type="KEGG" id="hpel:HZS54_06780"/>
<dbReference type="Proteomes" id="UP000509346">
    <property type="component" value="Chromosome"/>
</dbReference>
<accession>A0A7D5P5K4</accession>
<evidence type="ECO:0000313" key="3">
    <source>
        <dbReference type="EMBL" id="QLH81346.1"/>
    </source>
</evidence>
<evidence type="ECO:0000256" key="1">
    <source>
        <dbReference type="SAM" id="Phobius"/>
    </source>
</evidence>
<dbReference type="AlphaFoldDB" id="A0A7D5P5K4"/>
<feature type="transmembrane region" description="Helical" evidence="1">
    <location>
        <begin position="278"/>
        <end position="300"/>
    </location>
</feature>
<gene>
    <name evidence="3" type="ORF">HZS54_06780</name>
</gene>
<dbReference type="RefSeq" id="WP_179921249.1">
    <property type="nucleotide sequence ID" value="NZ_CP058909.1"/>
</dbReference>
<protein>
    <submittedName>
        <fullName evidence="3">DUF4350 domain-containing protein</fullName>
    </submittedName>
</protein>
<reference evidence="3 4" key="1">
    <citation type="submission" date="2020-07" db="EMBL/GenBank/DDBJ databases">
        <title>Halosimplex litoreum sp. nov. and Halosimplex rubrum sp. nov., isolated from different salt environments.</title>
        <authorList>
            <person name="Cui H."/>
        </authorList>
    </citation>
    <scope>NUCLEOTIDE SEQUENCE [LARGE SCALE GENOMIC DNA]</scope>
    <source>
        <strain evidence="3 4">R2</strain>
    </source>
</reference>
<evidence type="ECO:0000259" key="2">
    <source>
        <dbReference type="Pfam" id="PF14258"/>
    </source>
</evidence>
<organism evidence="3 4">
    <name type="scientific">Halosimplex pelagicum</name>
    <dbReference type="NCBI Taxonomy" id="869886"/>
    <lineage>
        <taxon>Archaea</taxon>
        <taxon>Methanobacteriati</taxon>
        <taxon>Methanobacteriota</taxon>
        <taxon>Stenosarchaea group</taxon>
        <taxon>Halobacteria</taxon>
        <taxon>Halobacteriales</taxon>
        <taxon>Haloarculaceae</taxon>
        <taxon>Halosimplex</taxon>
    </lineage>
</organism>
<proteinExistence type="predicted"/>
<feature type="domain" description="DUF4350" evidence="2">
    <location>
        <begin position="39"/>
        <end position="247"/>
    </location>
</feature>
<dbReference type="Pfam" id="PF14258">
    <property type="entry name" value="DUF4350"/>
    <property type="match status" value="1"/>
</dbReference>
<dbReference type="InterPro" id="IPR029062">
    <property type="entry name" value="Class_I_gatase-like"/>
</dbReference>
<dbReference type="GeneID" id="56082279"/>
<dbReference type="InterPro" id="IPR025646">
    <property type="entry name" value="DUF4350"/>
</dbReference>